<protein>
    <submittedName>
        <fullName evidence="3">Uncharacterized protein</fullName>
    </submittedName>
</protein>
<comment type="caution">
    <text evidence="3">The sequence shown here is derived from an EMBL/GenBank/DDBJ whole genome shotgun (WGS) entry which is preliminary data.</text>
</comment>
<evidence type="ECO:0000313" key="4">
    <source>
        <dbReference type="Proteomes" id="UP001596455"/>
    </source>
</evidence>
<dbReference type="EMBL" id="JBHTCQ010000003">
    <property type="protein sequence ID" value="MFC7406287.1"/>
    <property type="molecule type" value="Genomic_DNA"/>
</dbReference>
<name>A0ABW2QBY9_9MICO</name>
<evidence type="ECO:0000256" key="2">
    <source>
        <dbReference type="SAM" id="Phobius"/>
    </source>
</evidence>
<feature type="transmembrane region" description="Helical" evidence="2">
    <location>
        <begin position="204"/>
        <end position="225"/>
    </location>
</feature>
<feature type="compositionally biased region" description="Basic residues" evidence="1">
    <location>
        <begin position="267"/>
        <end position="278"/>
    </location>
</feature>
<dbReference type="RefSeq" id="WP_382395556.1">
    <property type="nucleotide sequence ID" value="NZ_JBHTCQ010000003.1"/>
</dbReference>
<evidence type="ECO:0000313" key="3">
    <source>
        <dbReference type="EMBL" id="MFC7406287.1"/>
    </source>
</evidence>
<keyword evidence="2" id="KW-0472">Membrane</keyword>
<dbReference type="Proteomes" id="UP001596455">
    <property type="component" value="Unassembled WGS sequence"/>
</dbReference>
<gene>
    <name evidence="3" type="ORF">ACFQQL_14305</name>
</gene>
<feature type="compositionally biased region" description="Basic and acidic residues" evidence="1">
    <location>
        <begin position="295"/>
        <end position="305"/>
    </location>
</feature>
<evidence type="ECO:0000256" key="1">
    <source>
        <dbReference type="SAM" id="MobiDB-lite"/>
    </source>
</evidence>
<keyword evidence="2" id="KW-0812">Transmembrane</keyword>
<reference evidence="4" key="1">
    <citation type="journal article" date="2019" name="Int. J. Syst. Evol. Microbiol.">
        <title>The Global Catalogue of Microorganisms (GCM) 10K type strain sequencing project: providing services to taxonomists for standard genome sequencing and annotation.</title>
        <authorList>
            <consortium name="The Broad Institute Genomics Platform"/>
            <consortium name="The Broad Institute Genome Sequencing Center for Infectious Disease"/>
            <person name="Wu L."/>
            <person name="Ma J."/>
        </authorList>
    </citation>
    <scope>NUCLEOTIDE SEQUENCE [LARGE SCALE GENOMIC DNA]</scope>
    <source>
        <strain evidence="4">JCM 1490</strain>
    </source>
</reference>
<feature type="compositionally biased region" description="Basic and acidic residues" evidence="1">
    <location>
        <begin position="323"/>
        <end position="332"/>
    </location>
</feature>
<proteinExistence type="predicted"/>
<feature type="region of interest" description="Disordered" evidence="1">
    <location>
        <begin position="252"/>
        <end position="404"/>
    </location>
</feature>
<sequence>MTRRIISVALIVLGLVAVLAAIASATIWRPTDIARLSLPARPDAPLVVTNAGVLDTVGPEVTVRATAGDDDPVTLAVGRTEDVDAWVGSAPHERVTGLASWEELAVETANPVEETTEPAEETTGGGEETTGGEEETTEGAGPEEASVPDPAGSDLWVAEQTGTGSAEMTWTDQDGRWSLLAATDGSGPAPEVSLTWPVEVRTPWLIPGIVVGTVLVLVGVLLLVLQARAGRRARDHEAAVAARADETAVLTAVGSEDAEPGREPHEHGRHRRRRRRLWGRSPEETAAAAIATDQPEAHATDRATDEAGTARGAGIVPASPRATELRAGRDEAQPEDAEPASDVAEPAGPDEGDEPTGASTDRTPTDEAEDETAQTSGWRAMWGFGPTGEEPPATDPHTDEKEQR</sequence>
<accession>A0ABW2QBY9</accession>
<feature type="region of interest" description="Disordered" evidence="1">
    <location>
        <begin position="109"/>
        <end position="156"/>
    </location>
</feature>
<keyword evidence="4" id="KW-1185">Reference proteome</keyword>
<keyword evidence="2" id="KW-1133">Transmembrane helix</keyword>
<organism evidence="3 4">
    <name type="scientific">Georgenia alba</name>
    <dbReference type="NCBI Taxonomy" id="2233858"/>
    <lineage>
        <taxon>Bacteria</taxon>
        <taxon>Bacillati</taxon>
        <taxon>Actinomycetota</taxon>
        <taxon>Actinomycetes</taxon>
        <taxon>Micrococcales</taxon>
        <taxon>Bogoriellaceae</taxon>
        <taxon>Georgenia</taxon>
    </lineage>
</organism>